<keyword evidence="6 8" id="KW-0408">Iron</keyword>
<keyword evidence="10" id="KW-1185">Reference proteome</keyword>
<evidence type="ECO:0008006" key="11">
    <source>
        <dbReference type="Google" id="ProtNLM"/>
    </source>
</evidence>
<evidence type="ECO:0000256" key="7">
    <source>
        <dbReference type="ARBA" id="ARBA00023033"/>
    </source>
</evidence>
<dbReference type="SUPFAM" id="SSF48264">
    <property type="entry name" value="Cytochrome P450"/>
    <property type="match status" value="1"/>
</dbReference>
<evidence type="ECO:0000313" key="9">
    <source>
        <dbReference type="EMBL" id="EKM52357.1"/>
    </source>
</evidence>
<proteinExistence type="inferred from homology"/>
<evidence type="ECO:0000256" key="5">
    <source>
        <dbReference type="ARBA" id="ARBA00023002"/>
    </source>
</evidence>
<evidence type="ECO:0000256" key="8">
    <source>
        <dbReference type="PIRSR" id="PIRSR602403-1"/>
    </source>
</evidence>
<feature type="binding site" description="axial binding residue" evidence="8">
    <location>
        <position position="186"/>
    </location>
    <ligand>
        <name>heme</name>
        <dbReference type="ChEBI" id="CHEBI:30413"/>
    </ligand>
    <ligandPart>
        <name>Fe</name>
        <dbReference type="ChEBI" id="CHEBI:18248"/>
    </ligandPart>
</feature>
<dbReference type="InterPro" id="IPR002403">
    <property type="entry name" value="Cyt_P450_E_grp-IV"/>
</dbReference>
<dbReference type="EMBL" id="JH930475">
    <property type="protein sequence ID" value="EKM52357.1"/>
    <property type="molecule type" value="Genomic_DNA"/>
</dbReference>
<dbReference type="GO" id="GO:0005506">
    <property type="term" value="F:iron ion binding"/>
    <property type="evidence" value="ECO:0007669"/>
    <property type="project" value="InterPro"/>
</dbReference>
<protein>
    <recommendedName>
        <fullName evidence="11">Cytochrome P450</fullName>
    </recommendedName>
</protein>
<keyword evidence="3 8" id="KW-0349">Heme</keyword>
<dbReference type="GeneID" id="18907182"/>
<dbReference type="Pfam" id="PF00067">
    <property type="entry name" value="p450"/>
    <property type="match status" value="1"/>
</dbReference>
<evidence type="ECO:0000256" key="1">
    <source>
        <dbReference type="ARBA" id="ARBA00001971"/>
    </source>
</evidence>
<dbReference type="InterPro" id="IPR047146">
    <property type="entry name" value="Cyt_P450_E_CYP52_fungi"/>
</dbReference>
<dbReference type="HOGENOM" id="CLU_001570_5_11_1"/>
<dbReference type="AlphaFoldDB" id="K5WPV7"/>
<name>K5WPV7_PHACS</name>
<dbReference type="GO" id="GO:0004497">
    <property type="term" value="F:monooxygenase activity"/>
    <property type="evidence" value="ECO:0007669"/>
    <property type="project" value="UniProtKB-KW"/>
</dbReference>
<reference evidence="9 10" key="1">
    <citation type="journal article" date="2012" name="BMC Genomics">
        <title>Comparative genomics of the white-rot fungi, Phanerochaete carnosa and P. chrysosporium, to elucidate the genetic basis of the distinct wood types they colonize.</title>
        <authorList>
            <person name="Suzuki H."/>
            <person name="MacDonald J."/>
            <person name="Syed K."/>
            <person name="Salamov A."/>
            <person name="Hori C."/>
            <person name="Aerts A."/>
            <person name="Henrissat B."/>
            <person name="Wiebenga A."/>
            <person name="vanKuyk P.A."/>
            <person name="Barry K."/>
            <person name="Lindquist E."/>
            <person name="LaButti K."/>
            <person name="Lapidus A."/>
            <person name="Lucas S."/>
            <person name="Coutinho P."/>
            <person name="Gong Y."/>
            <person name="Samejima M."/>
            <person name="Mahadevan R."/>
            <person name="Abou-Zaid M."/>
            <person name="de Vries R.P."/>
            <person name="Igarashi K."/>
            <person name="Yadav J.S."/>
            <person name="Grigoriev I.V."/>
            <person name="Master E.R."/>
        </authorList>
    </citation>
    <scope>NUCLEOTIDE SEQUENCE [LARGE SCALE GENOMIC DNA]</scope>
    <source>
        <strain evidence="9 10">HHB-10118-sp</strain>
    </source>
</reference>
<evidence type="ECO:0000313" key="10">
    <source>
        <dbReference type="Proteomes" id="UP000008370"/>
    </source>
</evidence>
<dbReference type="RefSeq" id="XP_007398704.1">
    <property type="nucleotide sequence ID" value="XM_007398642.1"/>
</dbReference>
<feature type="non-terminal residue" evidence="9">
    <location>
        <position position="218"/>
    </location>
</feature>
<dbReference type="PANTHER" id="PTHR24287">
    <property type="entry name" value="P450, PUTATIVE (EUROFUNG)-RELATED"/>
    <property type="match status" value="1"/>
</dbReference>
<dbReference type="KEGG" id="pco:PHACADRAFT_101072"/>
<dbReference type="InterPro" id="IPR036396">
    <property type="entry name" value="Cyt_P450_sf"/>
</dbReference>
<keyword evidence="5" id="KW-0560">Oxidoreductase</keyword>
<gene>
    <name evidence="9" type="ORF">PHACADRAFT_101072</name>
</gene>
<evidence type="ECO:0000256" key="2">
    <source>
        <dbReference type="ARBA" id="ARBA00010617"/>
    </source>
</evidence>
<dbReference type="Gene3D" id="1.10.630.10">
    <property type="entry name" value="Cytochrome P450"/>
    <property type="match status" value="1"/>
</dbReference>
<dbReference type="STRING" id="650164.K5WPV7"/>
<dbReference type="InParanoid" id="K5WPV7"/>
<organism evidence="9 10">
    <name type="scientific">Phanerochaete carnosa (strain HHB-10118-sp)</name>
    <name type="common">White-rot fungus</name>
    <name type="synonym">Peniophora carnosa</name>
    <dbReference type="NCBI Taxonomy" id="650164"/>
    <lineage>
        <taxon>Eukaryota</taxon>
        <taxon>Fungi</taxon>
        <taxon>Dikarya</taxon>
        <taxon>Basidiomycota</taxon>
        <taxon>Agaricomycotina</taxon>
        <taxon>Agaricomycetes</taxon>
        <taxon>Polyporales</taxon>
        <taxon>Phanerochaetaceae</taxon>
        <taxon>Phanerochaete</taxon>
    </lineage>
</organism>
<dbReference type="PANTHER" id="PTHR24287:SF1">
    <property type="entry name" value="P450, PUTATIVE (EUROFUNG)-RELATED"/>
    <property type="match status" value="1"/>
</dbReference>
<dbReference type="PRINTS" id="PR00385">
    <property type="entry name" value="P450"/>
</dbReference>
<dbReference type="GO" id="GO:0020037">
    <property type="term" value="F:heme binding"/>
    <property type="evidence" value="ECO:0007669"/>
    <property type="project" value="InterPro"/>
</dbReference>
<evidence type="ECO:0000256" key="3">
    <source>
        <dbReference type="ARBA" id="ARBA00022617"/>
    </source>
</evidence>
<dbReference type="Proteomes" id="UP000008370">
    <property type="component" value="Unassembled WGS sequence"/>
</dbReference>
<dbReference type="GO" id="GO:0016705">
    <property type="term" value="F:oxidoreductase activity, acting on paired donors, with incorporation or reduction of molecular oxygen"/>
    <property type="evidence" value="ECO:0007669"/>
    <property type="project" value="InterPro"/>
</dbReference>
<dbReference type="OrthoDB" id="1470350at2759"/>
<accession>K5WPV7</accession>
<comment type="similarity">
    <text evidence="2">Belongs to the cytochrome P450 family.</text>
</comment>
<evidence type="ECO:0000256" key="4">
    <source>
        <dbReference type="ARBA" id="ARBA00022723"/>
    </source>
</evidence>
<evidence type="ECO:0000256" key="6">
    <source>
        <dbReference type="ARBA" id="ARBA00023004"/>
    </source>
</evidence>
<sequence length="218" mass="24928">RTSSEPDDLLTLLIQANMSTDILEDQQLTTRSSHVNISLTFCVFRRRLTRRPGMQRKLRVELLQVATDSPTMDELNALPYLDTVVRETMRRHPPVPAMAHQAFVDDAIPVDTPYKDRYGRVRDHIEIKKDDLVVLPIISLNRRKEIWGEDAHEFKPECWEHIPKVAASVPGVWGNLLTFMGGPRACTGYRFALVETKALLFVLVHAFEFKLAIPAENI</sequence>
<dbReference type="PRINTS" id="PR00465">
    <property type="entry name" value="EP450IV"/>
</dbReference>
<dbReference type="InterPro" id="IPR001128">
    <property type="entry name" value="Cyt_P450"/>
</dbReference>
<keyword evidence="4 8" id="KW-0479">Metal-binding</keyword>
<keyword evidence="7" id="KW-0503">Monooxygenase</keyword>
<comment type="cofactor">
    <cofactor evidence="1 8">
        <name>heme</name>
        <dbReference type="ChEBI" id="CHEBI:30413"/>
    </cofactor>
</comment>